<accession>D0WHJ7</accession>
<evidence type="ECO:0000313" key="1">
    <source>
        <dbReference type="EMBL" id="EEZ61161.1"/>
    </source>
</evidence>
<dbReference type="Proteomes" id="UP000006001">
    <property type="component" value="Unassembled WGS sequence"/>
</dbReference>
<comment type="caution">
    <text evidence="1">The sequence shown here is derived from an EMBL/GenBank/DDBJ whole genome shotgun (WGS) entry which is preliminary data.</text>
</comment>
<gene>
    <name evidence="1" type="ORF">HMPREF0762_01237</name>
</gene>
<dbReference type="AlphaFoldDB" id="D0WHJ7"/>
<name>D0WHJ7_SLAES</name>
<protein>
    <submittedName>
        <fullName evidence="1">Uncharacterized protein</fullName>
    </submittedName>
</protein>
<dbReference type="HOGENOM" id="CLU_3205361_0_0_11"/>
<organism evidence="1 2">
    <name type="scientific">Slackia exigua (strain ATCC 700122 / DSM 15923 / CIP 105133 / JCM 11022 / KCTC 5966 / S-7)</name>
    <dbReference type="NCBI Taxonomy" id="649764"/>
    <lineage>
        <taxon>Bacteria</taxon>
        <taxon>Bacillati</taxon>
        <taxon>Actinomycetota</taxon>
        <taxon>Coriobacteriia</taxon>
        <taxon>Eggerthellales</taxon>
        <taxon>Eggerthellaceae</taxon>
        <taxon>Slackia</taxon>
    </lineage>
</organism>
<reference evidence="1" key="1">
    <citation type="submission" date="2009-10" db="EMBL/GenBank/DDBJ databases">
        <authorList>
            <person name="Weinstock G."/>
            <person name="Sodergren E."/>
            <person name="Clifton S."/>
            <person name="Fulton L."/>
            <person name="Fulton B."/>
            <person name="Courtney L."/>
            <person name="Fronick C."/>
            <person name="Harrison M."/>
            <person name="Strong C."/>
            <person name="Farmer C."/>
            <person name="Delahaunty K."/>
            <person name="Markovic C."/>
            <person name="Hall O."/>
            <person name="Minx P."/>
            <person name="Tomlinson C."/>
            <person name="Mitreva M."/>
            <person name="Nelson J."/>
            <person name="Hou S."/>
            <person name="Wollam A."/>
            <person name="Pepin K.H."/>
            <person name="Johnson M."/>
            <person name="Bhonagiri V."/>
            <person name="Nash W.E."/>
            <person name="Warren W."/>
            <person name="Chinwalla A."/>
            <person name="Mardis E.R."/>
            <person name="Wilson R.K."/>
        </authorList>
    </citation>
    <scope>NUCLEOTIDE SEQUENCE [LARGE SCALE GENOMIC DNA]</scope>
    <source>
        <strain evidence="1">ATCC 700122</strain>
    </source>
</reference>
<keyword evidence="2" id="KW-1185">Reference proteome</keyword>
<evidence type="ECO:0000313" key="2">
    <source>
        <dbReference type="Proteomes" id="UP000006001"/>
    </source>
</evidence>
<dbReference type="STRING" id="649764.HMPREF0762_01237"/>
<sequence>MVRERRDLVSCRIRDANLYALRKIYVQMDISPFITMHACIELRIL</sequence>
<proteinExistence type="predicted"/>
<dbReference type="EMBL" id="ACUX02000007">
    <property type="protein sequence ID" value="EEZ61161.1"/>
    <property type="molecule type" value="Genomic_DNA"/>
</dbReference>